<dbReference type="PANTHER" id="PTHR46260:SF3">
    <property type="entry name" value="RING-TYPE DOMAIN-CONTAINING PROTEIN"/>
    <property type="match status" value="1"/>
</dbReference>
<dbReference type="Gene3D" id="2.120.10.80">
    <property type="entry name" value="Kelch-type beta propeller"/>
    <property type="match status" value="1"/>
</dbReference>
<evidence type="ECO:0000313" key="3">
    <source>
        <dbReference type="EMBL" id="TJZ53212.1"/>
    </source>
</evidence>
<gene>
    <name evidence="3" type="ORF">FAZ15_17805</name>
</gene>
<protein>
    <submittedName>
        <fullName evidence="3">Galactose oxidase</fullName>
    </submittedName>
</protein>
<evidence type="ECO:0000313" key="4">
    <source>
        <dbReference type="Proteomes" id="UP000306808"/>
    </source>
</evidence>
<dbReference type="Proteomes" id="UP000306808">
    <property type="component" value="Unassembled WGS sequence"/>
</dbReference>
<dbReference type="AlphaFoldDB" id="A0A4U0NHQ8"/>
<dbReference type="Pfam" id="PF24996">
    <property type="entry name" value="NANM"/>
    <property type="match status" value="1"/>
</dbReference>
<proteinExistence type="predicted"/>
<dbReference type="InterPro" id="IPR056734">
    <property type="entry name" value="NANM"/>
</dbReference>
<comment type="caution">
    <text evidence="3">The sequence shown here is derived from an EMBL/GenBank/DDBJ whole genome shotgun (WGS) entry which is preliminary data.</text>
</comment>
<dbReference type="PANTHER" id="PTHR46260">
    <property type="entry name" value="RING-TYPE DOMAIN-CONTAINING PROTEIN"/>
    <property type="match status" value="1"/>
</dbReference>
<evidence type="ECO:0000256" key="1">
    <source>
        <dbReference type="ARBA" id="ARBA00022441"/>
    </source>
</evidence>
<evidence type="ECO:0000256" key="2">
    <source>
        <dbReference type="ARBA" id="ARBA00022737"/>
    </source>
</evidence>
<accession>A0A4U0NHQ8</accession>
<dbReference type="InterPro" id="IPR015915">
    <property type="entry name" value="Kelch-typ_b-propeller"/>
</dbReference>
<keyword evidence="4" id="KW-1185">Reference proteome</keyword>
<reference evidence="3 4" key="1">
    <citation type="submission" date="2019-04" db="EMBL/GenBank/DDBJ databases">
        <title>Sphingobacterium olei sp. nov., isolated from oil-contaminated soil.</title>
        <authorList>
            <person name="Liu B."/>
        </authorList>
    </citation>
    <scope>NUCLEOTIDE SEQUENCE [LARGE SCALE GENOMIC DNA]</scope>
    <source>
        <strain evidence="3 4">HAL-9</strain>
    </source>
</reference>
<organism evidence="3 4">
    <name type="scientific">Sphingobacterium olei</name>
    <dbReference type="NCBI Taxonomy" id="2571155"/>
    <lineage>
        <taxon>Bacteria</taxon>
        <taxon>Pseudomonadati</taxon>
        <taxon>Bacteroidota</taxon>
        <taxon>Sphingobacteriia</taxon>
        <taxon>Sphingobacteriales</taxon>
        <taxon>Sphingobacteriaceae</taxon>
        <taxon>Sphingobacterium</taxon>
    </lineage>
</organism>
<keyword evidence="1" id="KW-0880">Kelch repeat</keyword>
<sequence>MNRQVMNIQYFIFILFMLSSTLLPAQTAEVKIKWKTLSPIPDTMGFAGAYITATDDFLLVMGGANFPDGIAPWDGGKKVWTNKIFALKDKQGNWISLGHLPIPMGYGAVTSFQNDVFVAGGSNEDGHLSSVYKLTWKENRWQIENLPSLPFQLANCSSVRIGSLWYIVGGIKLPDSPTAESICWRMDLTKIDKGWEICPPIPGEGRMLSVVADGGGSLVVLSGVSLKDGKRKYLQDAYILDDHTRWSRIVDLPESVAAAPSPAWYDRKSNKLFVFGGDNGELANQDLKHDHPGFSNRILTYNFEEALWHYNVDKIIISEKQQHGKTWVPVTTGTANWAGGIVLPSGEIRPGIRTPQVLWGTIKLD</sequence>
<dbReference type="SUPFAM" id="SSF117281">
    <property type="entry name" value="Kelch motif"/>
    <property type="match status" value="1"/>
</dbReference>
<name>A0A4U0NHQ8_9SPHI</name>
<keyword evidence="2" id="KW-0677">Repeat</keyword>
<dbReference type="InterPro" id="IPR051746">
    <property type="entry name" value="Kelch_domain_containing_8"/>
</dbReference>
<dbReference type="EMBL" id="SUME01000008">
    <property type="protein sequence ID" value="TJZ53212.1"/>
    <property type="molecule type" value="Genomic_DNA"/>
</dbReference>